<name>A0A1G2D2A4_9BACT</name>
<dbReference type="InterPro" id="IPR043769">
    <property type="entry name" value="DUF5715"/>
</dbReference>
<dbReference type="Proteomes" id="UP000177996">
    <property type="component" value="Unassembled WGS sequence"/>
</dbReference>
<feature type="region of interest" description="Disordered" evidence="1">
    <location>
        <begin position="41"/>
        <end position="73"/>
    </location>
</feature>
<sequence length="325" mass="36996">MKRILVYALAFYGILIFGGVYAAKTAVPTEVAAQTKCKNAKGQKCTPAKPGVKQKAKKKKKSKPLAPVKPSIRKDYTPPVASPKMLAIIAAYKSCMYEGEENRLDRALIRALTPRGDRQLGSSPEKLGNEICLADALGLKHYEKFEDIREARRAGELVEILTLPALVIADDIVTDGRSYARPWVRDYLVELARDMEKEFGGKDAKGRERRFTPLRVGSLVRSYENQRTQWNSPARCEFLSKERDERGRLVDVWKEEKALCSTHTTGAAADISLNRWFLGGKERKWLRKRLIEDRKLGKIIMIEERFPPHFHFLVLPPEFVPQQEE</sequence>
<proteinExistence type="predicted"/>
<keyword evidence="2" id="KW-0732">Signal</keyword>
<dbReference type="Pfam" id="PF18979">
    <property type="entry name" value="DUF5715"/>
    <property type="match status" value="1"/>
</dbReference>
<feature type="signal peptide" evidence="2">
    <location>
        <begin position="1"/>
        <end position="22"/>
    </location>
</feature>
<feature type="compositionally biased region" description="Basic residues" evidence="1">
    <location>
        <begin position="52"/>
        <end position="63"/>
    </location>
</feature>
<dbReference type="EMBL" id="MHLL01000053">
    <property type="protein sequence ID" value="OGZ07765.1"/>
    <property type="molecule type" value="Genomic_DNA"/>
</dbReference>
<comment type="caution">
    <text evidence="3">The sequence shown here is derived from an EMBL/GenBank/DDBJ whole genome shotgun (WGS) entry which is preliminary data.</text>
</comment>
<protein>
    <recommendedName>
        <fullName evidence="5">Peptidase M15B domain-containing protein</fullName>
    </recommendedName>
</protein>
<evidence type="ECO:0000313" key="3">
    <source>
        <dbReference type="EMBL" id="OGZ07765.1"/>
    </source>
</evidence>
<evidence type="ECO:0000313" key="4">
    <source>
        <dbReference type="Proteomes" id="UP000177996"/>
    </source>
</evidence>
<evidence type="ECO:0008006" key="5">
    <source>
        <dbReference type="Google" id="ProtNLM"/>
    </source>
</evidence>
<dbReference type="AlphaFoldDB" id="A0A1G2D2A4"/>
<evidence type="ECO:0000256" key="1">
    <source>
        <dbReference type="SAM" id="MobiDB-lite"/>
    </source>
</evidence>
<evidence type="ECO:0000256" key="2">
    <source>
        <dbReference type="SAM" id="SignalP"/>
    </source>
</evidence>
<gene>
    <name evidence="3" type="ORF">A3D65_01540</name>
</gene>
<reference evidence="3 4" key="1">
    <citation type="journal article" date="2016" name="Nat. Commun.">
        <title>Thousands of microbial genomes shed light on interconnected biogeochemical processes in an aquifer system.</title>
        <authorList>
            <person name="Anantharaman K."/>
            <person name="Brown C.T."/>
            <person name="Hug L.A."/>
            <person name="Sharon I."/>
            <person name="Castelle C.J."/>
            <person name="Probst A.J."/>
            <person name="Thomas B.C."/>
            <person name="Singh A."/>
            <person name="Wilkins M.J."/>
            <person name="Karaoz U."/>
            <person name="Brodie E.L."/>
            <person name="Williams K.H."/>
            <person name="Hubbard S.S."/>
            <person name="Banfield J.F."/>
        </authorList>
    </citation>
    <scope>NUCLEOTIDE SEQUENCE [LARGE SCALE GENOMIC DNA]</scope>
</reference>
<feature type="chain" id="PRO_5009582449" description="Peptidase M15B domain-containing protein" evidence="2">
    <location>
        <begin position="23"/>
        <end position="325"/>
    </location>
</feature>
<organism evidence="3 4">
    <name type="scientific">Candidatus Lloydbacteria bacterium RIFCSPHIGHO2_02_FULL_50_13</name>
    <dbReference type="NCBI Taxonomy" id="1798661"/>
    <lineage>
        <taxon>Bacteria</taxon>
        <taxon>Candidatus Lloydiibacteriota</taxon>
    </lineage>
</organism>
<accession>A0A1G2D2A4</accession>